<gene>
    <name evidence="2" type="ORF">SDC9_127005</name>
</gene>
<accession>A0A645CTC9</accession>
<keyword evidence="1" id="KW-0472">Membrane</keyword>
<name>A0A645CTC9_9ZZZZ</name>
<dbReference type="AlphaFoldDB" id="A0A645CTC9"/>
<keyword evidence="1" id="KW-1133">Transmembrane helix</keyword>
<proteinExistence type="predicted"/>
<evidence type="ECO:0008006" key="3">
    <source>
        <dbReference type="Google" id="ProtNLM"/>
    </source>
</evidence>
<reference evidence="2" key="1">
    <citation type="submission" date="2019-08" db="EMBL/GenBank/DDBJ databases">
        <authorList>
            <person name="Kucharzyk K."/>
            <person name="Murdoch R.W."/>
            <person name="Higgins S."/>
            <person name="Loffler F."/>
        </authorList>
    </citation>
    <scope>NUCLEOTIDE SEQUENCE</scope>
</reference>
<dbReference type="Gene3D" id="3.40.50.920">
    <property type="match status" value="1"/>
</dbReference>
<dbReference type="GO" id="GO:0016020">
    <property type="term" value="C:membrane"/>
    <property type="evidence" value="ECO:0007669"/>
    <property type="project" value="InterPro"/>
</dbReference>
<dbReference type="InterPro" id="IPR009014">
    <property type="entry name" value="Transketo_C/PFOR_II"/>
</dbReference>
<organism evidence="2">
    <name type="scientific">bioreactor metagenome</name>
    <dbReference type="NCBI Taxonomy" id="1076179"/>
    <lineage>
        <taxon>unclassified sequences</taxon>
        <taxon>metagenomes</taxon>
        <taxon>ecological metagenomes</taxon>
    </lineage>
</organism>
<dbReference type="Gene3D" id="1.10.1760.20">
    <property type="match status" value="1"/>
</dbReference>
<protein>
    <recommendedName>
        <fullName evidence="3">ECF transporter S component</fullName>
    </recommendedName>
</protein>
<feature type="transmembrane region" description="Helical" evidence="1">
    <location>
        <begin position="142"/>
        <end position="164"/>
    </location>
</feature>
<feature type="transmembrane region" description="Helical" evidence="1">
    <location>
        <begin position="82"/>
        <end position="102"/>
    </location>
</feature>
<feature type="transmembrane region" description="Helical" evidence="1">
    <location>
        <begin position="16"/>
        <end position="37"/>
    </location>
</feature>
<keyword evidence="1" id="KW-0812">Transmembrane</keyword>
<sequence length="284" mass="29894">MNAQNNTNTNQSVKKLTMAGVLAAAIVLLTSVVSIPMPGGFGYINLGDAGVLLAGALLGGGWGALCAGAASALSDILLGWSIYAPATFLIKGAVALVAGILFNRSAKKLRYGFFYLAALIVPAGYFLYETILYGTATAIPNVAFNTLQCLIGAGAGHAMTIVLLRSKFYVPHTALRINRTKPDETETAETAAPAEILREPKKGPDVVLIAKRELVPLITRAGDLLSVQGFTARLVATDDQTAFDRLSAEQREKFLPADKPFVQVDDAETTAEAVAQAALQAIRS</sequence>
<dbReference type="EMBL" id="VSSQ01029717">
    <property type="protein sequence ID" value="MPM79962.1"/>
    <property type="molecule type" value="Genomic_DNA"/>
</dbReference>
<dbReference type="PANTHER" id="PTHR37815:SF3">
    <property type="entry name" value="UPF0397 PROTEIN SPR0429"/>
    <property type="match status" value="1"/>
</dbReference>
<comment type="caution">
    <text evidence="2">The sequence shown here is derived from an EMBL/GenBank/DDBJ whole genome shotgun (WGS) entry which is preliminary data.</text>
</comment>
<dbReference type="SUPFAM" id="SSF52922">
    <property type="entry name" value="TK C-terminal domain-like"/>
    <property type="match status" value="1"/>
</dbReference>
<evidence type="ECO:0000313" key="2">
    <source>
        <dbReference type="EMBL" id="MPM79962.1"/>
    </source>
</evidence>
<feature type="transmembrane region" description="Helical" evidence="1">
    <location>
        <begin position="114"/>
        <end position="136"/>
    </location>
</feature>
<dbReference type="PANTHER" id="PTHR37815">
    <property type="entry name" value="UPF0397 PROTEIN BC_2624-RELATED"/>
    <property type="match status" value="1"/>
</dbReference>
<feature type="transmembrane region" description="Helical" evidence="1">
    <location>
        <begin position="49"/>
        <end position="70"/>
    </location>
</feature>
<evidence type="ECO:0000256" key="1">
    <source>
        <dbReference type="SAM" id="Phobius"/>
    </source>
</evidence>
<dbReference type="Pfam" id="PF07155">
    <property type="entry name" value="ECF-ribofla_trS"/>
    <property type="match status" value="1"/>
</dbReference>
<dbReference type="InterPro" id="IPR009825">
    <property type="entry name" value="ECF_substrate-spec-like"/>
</dbReference>